<keyword evidence="2" id="KW-1185">Reference proteome</keyword>
<protein>
    <submittedName>
        <fullName evidence="1">Uncharacterized protein</fullName>
    </submittedName>
</protein>
<sequence length="416" mass="47607">MKNSGIEWIGKIPADWQVNNLGKYFTERRENVSDIDYLPLSVTKLGIVPQLKTVAKSNNHESRKLVLEGDFVINSRSDRKQSCGLSNYIGSVSLINIVLINKYFNEKYLQYLFNNYGFAEEFYKFGTGIAADLCTTNYVKMKKISIPIPSAEEQERIGIYLDKKCSALNNAMEKIKDTIEEYRKLKQSIITEVVTKGLNPDTETKDSGVEWIGKIPKHWQANKLKNLVVFNPTIKYKLDKMDKVGYTPMECVKNGYMISREIESSQVNLGLTPFENEDIILAKVTPCFENGNIALATQLKNNISFGSSELIVIRCINIFNKFMLYFLQNELFKNTCISSMTGTGGLKRVPTNVVKNYSMYTPPQEEQIQIAEYLDKKCADIDAIVSQKQELLKELEDYKKSLIYECVTGKREIYER</sequence>
<reference evidence="1" key="1">
    <citation type="submission" date="2016-08" db="EMBL/GenBank/DDBJ databases">
        <authorList>
            <person name="Ngugi D.K."/>
            <person name="Miyake S."/>
            <person name="Stingl U."/>
        </authorList>
    </citation>
    <scope>NUCLEOTIDE SEQUENCE</scope>
    <source>
        <strain evidence="1">SCG-D08WGA-EpuloA1</strain>
    </source>
</reference>
<comment type="caution">
    <text evidence="1">The sequence shown here is derived from an EMBL/GenBank/DDBJ whole genome shotgun (WGS) entry which is preliminary data.</text>
</comment>
<dbReference type="EMBL" id="LJHD01000306">
    <property type="protein sequence ID" value="ONI37988.1"/>
    <property type="molecule type" value="Genomic_DNA"/>
</dbReference>
<evidence type="ECO:0000313" key="2">
    <source>
        <dbReference type="Proteomes" id="UP000188637"/>
    </source>
</evidence>
<accession>A0ACC8X804</accession>
<proteinExistence type="predicted"/>
<organism evidence="1 2">
    <name type="scientific">Candidatus Epulonipiscium fishelsonii</name>
    <dbReference type="NCBI Taxonomy" id="77094"/>
    <lineage>
        <taxon>Bacteria</taxon>
        <taxon>Bacillati</taxon>
        <taxon>Bacillota</taxon>
        <taxon>Clostridia</taxon>
        <taxon>Lachnospirales</taxon>
        <taxon>Lachnospiraceae</taxon>
        <taxon>Candidatus Epulonipiscium</taxon>
    </lineage>
</organism>
<gene>
    <name evidence="1" type="ORF">AN640_00625</name>
</gene>
<name>A0ACC8X804_9FIRM</name>
<evidence type="ECO:0000313" key="1">
    <source>
        <dbReference type="EMBL" id="ONI37988.1"/>
    </source>
</evidence>
<dbReference type="Proteomes" id="UP000188637">
    <property type="component" value="Unassembled WGS sequence"/>
</dbReference>